<dbReference type="EMBL" id="BAAFGK010000002">
    <property type="protein sequence ID" value="GAB0056132.1"/>
    <property type="molecule type" value="Genomic_DNA"/>
</dbReference>
<protein>
    <submittedName>
        <fullName evidence="1 2">IS481 family transposase</fullName>
    </submittedName>
</protein>
<evidence type="ECO:0000313" key="2">
    <source>
        <dbReference type="EMBL" id="GAB0057854.1"/>
    </source>
</evidence>
<accession>A0ABQ0CAE3</accession>
<dbReference type="Proteomes" id="UP001628193">
    <property type="component" value="Unassembled WGS sequence"/>
</dbReference>
<reference evidence="2 3" key="2">
    <citation type="submission" date="2024-09" db="EMBL/GenBank/DDBJ databases">
        <title>Draft genome sequence of Candidatus Magnetaquicoccaceae bacterium FCR-1.</title>
        <authorList>
            <person name="Shimoshige H."/>
            <person name="Shimamura S."/>
            <person name="Taoka A."/>
            <person name="Kobayashi H."/>
            <person name="Maekawa T."/>
        </authorList>
    </citation>
    <scope>NUCLEOTIDE SEQUENCE [LARGE SCALE GENOMIC DNA]</scope>
    <source>
        <strain evidence="2 3">FCR-1</strain>
    </source>
</reference>
<evidence type="ECO:0000313" key="1">
    <source>
        <dbReference type="EMBL" id="GAB0056132.1"/>
    </source>
</evidence>
<dbReference type="SUPFAM" id="SSF46689">
    <property type="entry name" value="Homeodomain-like"/>
    <property type="match status" value="1"/>
</dbReference>
<name>A0ABQ0CAE3_9PROT</name>
<dbReference type="InterPro" id="IPR009057">
    <property type="entry name" value="Homeodomain-like_sf"/>
</dbReference>
<evidence type="ECO:0000313" key="3">
    <source>
        <dbReference type="Proteomes" id="UP001628193"/>
    </source>
</evidence>
<organism evidence="2 3">
    <name type="scientific">Candidatus Magnetaquiglobus chichijimensis</name>
    <dbReference type="NCBI Taxonomy" id="3141448"/>
    <lineage>
        <taxon>Bacteria</taxon>
        <taxon>Pseudomonadati</taxon>
        <taxon>Pseudomonadota</taxon>
        <taxon>Magnetococcia</taxon>
        <taxon>Magnetococcales</taxon>
        <taxon>Candidatus Magnetaquicoccaceae</taxon>
        <taxon>Candidatus Magnetaquiglobus</taxon>
    </lineage>
</organism>
<dbReference type="EMBL" id="BAAFGK010000004">
    <property type="protein sequence ID" value="GAB0057854.1"/>
    <property type="molecule type" value="Genomic_DNA"/>
</dbReference>
<proteinExistence type="predicted"/>
<keyword evidence="3" id="KW-1185">Reference proteome</keyword>
<gene>
    <name evidence="1" type="ORF">SIID45300_00437</name>
    <name evidence="2" type="ORF">SIID45300_02188</name>
</gene>
<dbReference type="Pfam" id="PF13551">
    <property type="entry name" value="HTH_29"/>
    <property type="match status" value="1"/>
</dbReference>
<reference evidence="2 3" key="1">
    <citation type="submission" date="2024-05" db="EMBL/GenBank/DDBJ databases">
        <authorList>
            <consortium name="Candidatus Magnetaquicoccaceae bacterium FCR-1 genome sequencing consortium"/>
            <person name="Shimoshige H."/>
            <person name="Shimamura S."/>
            <person name="Taoka A."/>
            <person name="Kobayashi H."/>
            <person name="Maekawa T."/>
        </authorList>
    </citation>
    <scope>NUCLEOTIDE SEQUENCE</scope>
    <source>
        <strain evidence="2 3">FCR-1</strain>
    </source>
</reference>
<sequence length="155" mass="17611">MNAEEKIIKNKVGLLNLAEMLGSVSQACKVMGYSRDSFYRFKALYDKGGTRALQEISRKKPILKNRVDPDVEQAVVRMAIEFPAYGQFRVSNELKKRGIFISPGGVRSVWLRHDLEIFKKRLKALEVKVAQEGGILTEDQLKALEKAKDREGSPW</sequence>
<comment type="caution">
    <text evidence="2">The sequence shown here is derived from an EMBL/GenBank/DDBJ whole genome shotgun (WGS) entry which is preliminary data.</text>
</comment>